<dbReference type="FunFam" id="4.10.80.40:FF:000002">
    <property type="entry name" value="Succinate dehydrogenase [ubiquinone] flavoprotein subunit, mitochondrial"/>
    <property type="match status" value="1"/>
</dbReference>
<feature type="domain" description="Fumarate reductase/succinate dehydrogenase flavoprotein-like C-terminal" evidence="4">
    <location>
        <begin position="1"/>
        <end position="116"/>
    </location>
</feature>
<reference evidence="5" key="1">
    <citation type="submission" date="2018-06" db="EMBL/GenBank/DDBJ databases">
        <authorList>
            <consortium name="Pathogen Informatics"/>
            <person name="Doyle S."/>
        </authorList>
    </citation>
    <scope>NUCLEOTIDE SEQUENCE [LARGE SCALE GENOMIC DNA]</scope>
    <source>
        <strain evidence="5">NCTC11421</strain>
    </source>
</reference>
<evidence type="ECO:0000256" key="2">
    <source>
        <dbReference type="ARBA" id="ARBA00022532"/>
    </source>
</evidence>
<name>A0A378VW74_NEIGO</name>
<protein>
    <submittedName>
        <fullName evidence="5">Succinate dehydrogenase flavoprotein subunit</fullName>
    </submittedName>
</protein>
<dbReference type="GO" id="GO:0009061">
    <property type="term" value="P:anaerobic respiration"/>
    <property type="evidence" value="ECO:0007669"/>
    <property type="project" value="TreeGrafter"/>
</dbReference>
<proteinExistence type="predicted"/>
<dbReference type="InterPro" id="IPR015939">
    <property type="entry name" value="Fum_Rdtase/Succ_DH_flav-like_C"/>
</dbReference>
<dbReference type="SUPFAM" id="SSF46977">
    <property type="entry name" value="Succinate dehydrogenase/fumarate reductase flavoprotein C-terminal domain"/>
    <property type="match status" value="1"/>
</dbReference>
<dbReference type="Gene3D" id="1.20.58.100">
    <property type="entry name" value="Fumarate reductase/succinate dehydrogenase flavoprotein-like, C-terminal domain"/>
    <property type="match status" value="1"/>
</dbReference>
<dbReference type="AlphaFoldDB" id="A0A378VW74"/>
<evidence type="ECO:0000259" key="4">
    <source>
        <dbReference type="Pfam" id="PF02910"/>
    </source>
</evidence>
<feature type="region of interest" description="Disordered" evidence="3">
    <location>
        <begin position="59"/>
        <end position="80"/>
    </location>
</feature>
<dbReference type="PANTHER" id="PTHR11632:SF51">
    <property type="entry name" value="SUCCINATE DEHYDROGENASE [UBIQUINONE] FLAVOPROTEIN SUBUNIT, MITOCHONDRIAL"/>
    <property type="match status" value="1"/>
</dbReference>
<evidence type="ECO:0000256" key="1">
    <source>
        <dbReference type="ARBA" id="ARBA00005163"/>
    </source>
</evidence>
<dbReference type="GO" id="GO:0006099">
    <property type="term" value="P:tricarboxylic acid cycle"/>
    <property type="evidence" value="ECO:0007669"/>
    <property type="project" value="UniProtKB-KW"/>
</dbReference>
<evidence type="ECO:0000256" key="3">
    <source>
        <dbReference type="SAM" id="MobiDB-lite"/>
    </source>
</evidence>
<dbReference type="InterPro" id="IPR037099">
    <property type="entry name" value="Fum_R/Succ_DH_flav-like_C_sf"/>
</dbReference>
<keyword evidence="2" id="KW-0816">Tricarboxylic acid cycle</keyword>
<dbReference type="Gene3D" id="4.10.80.40">
    <property type="entry name" value="succinate dehydrogenase protein domain"/>
    <property type="match status" value="1"/>
</dbReference>
<dbReference type="PANTHER" id="PTHR11632">
    <property type="entry name" value="SUCCINATE DEHYDROGENASE 2 FLAVOPROTEIN SUBUNIT"/>
    <property type="match status" value="1"/>
</dbReference>
<dbReference type="EMBL" id="UGRI01000001">
    <property type="protein sequence ID" value="SUA21146.1"/>
    <property type="molecule type" value="Genomic_DNA"/>
</dbReference>
<organism evidence="5">
    <name type="scientific">Neisseria gonorrhoeae</name>
    <dbReference type="NCBI Taxonomy" id="485"/>
    <lineage>
        <taxon>Bacteria</taxon>
        <taxon>Pseudomonadati</taxon>
        <taxon>Pseudomonadota</taxon>
        <taxon>Betaproteobacteria</taxon>
        <taxon>Neisseriales</taxon>
        <taxon>Neisseriaceae</taxon>
        <taxon>Neisseria</taxon>
    </lineage>
</organism>
<dbReference type="Pfam" id="PF02910">
    <property type="entry name" value="Succ_DH_flav_C"/>
    <property type="match status" value="1"/>
</dbReference>
<dbReference type="GO" id="GO:0009055">
    <property type="term" value="F:electron transfer activity"/>
    <property type="evidence" value="ECO:0007669"/>
    <property type="project" value="TreeGrafter"/>
</dbReference>
<evidence type="ECO:0000313" key="5">
    <source>
        <dbReference type="EMBL" id="SUA21146.1"/>
    </source>
</evidence>
<gene>
    <name evidence="5" type="primary">sdhA_4</name>
    <name evidence="5" type="ORF">NCTC11421_01254</name>
</gene>
<dbReference type="GO" id="GO:0050660">
    <property type="term" value="F:flavin adenine dinucleotide binding"/>
    <property type="evidence" value="ECO:0007669"/>
    <property type="project" value="TreeGrafter"/>
</dbReference>
<comment type="pathway">
    <text evidence="1">Carbohydrate metabolism; tricarboxylic acid cycle.</text>
</comment>
<accession>A0A378VW74</accession>
<dbReference type="GO" id="GO:0000104">
    <property type="term" value="F:succinate dehydrogenase activity"/>
    <property type="evidence" value="ECO:0007669"/>
    <property type="project" value="TreeGrafter"/>
</dbReference>
<dbReference type="InterPro" id="IPR030664">
    <property type="entry name" value="SdhA/FrdA/AprA"/>
</dbReference>
<dbReference type="GO" id="GO:0005886">
    <property type="term" value="C:plasma membrane"/>
    <property type="evidence" value="ECO:0007669"/>
    <property type="project" value="TreeGrafter"/>
</dbReference>
<sequence>MFRTDEILSKGVQEIMAIAERVKRTEIKDKSKVWNTARIEALELDNLIEVAKATLVSAEARKESRGAHASDDHPERDDENWMKHTLYHSDTNTLSYKPVHTKPLSVEYIKPAKRVY</sequence>